<dbReference type="PANTHER" id="PTHR36721:SF1">
    <property type="entry name" value="OS04G0446401 PROTEIN"/>
    <property type="match status" value="1"/>
</dbReference>
<reference evidence="5" key="1">
    <citation type="submission" date="2025-08" db="UniProtKB">
        <authorList>
            <consortium name="RefSeq"/>
        </authorList>
    </citation>
    <scope>IDENTIFICATION</scope>
</reference>
<proteinExistence type="predicted"/>
<dbReference type="OrthoDB" id="1740027at2759"/>
<feature type="compositionally biased region" description="Basic residues" evidence="1">
    <location>
        <begin position="84"/>
        <end position="95"/>
    </location>
</feature>
<dbReference type="PANTHER" id="PTHR36721">
    <property type="entry name" value="PROLINE-RICH FAMILY PROTEIN"/>
    <property type="match status" value="1"/>
</dbReference>
<keyword evidence="3" id="KW-0732">Signal</keyword>
<keyword evidence="2" id="KW-1133">Transmembrane helix</keyword>
<evidence type="ECO:0000256" key="2">
    <source>
        <dbReference type="SAM" id="Phobius"/>
    </source>
</evidence>
<evidence type="ECO:0000256" key="3">
    <source>
        <dbReference type="SAM" id="SignalP"/>
    </source>
</evidence>
<keyword evidence="2" id="KW-0472">Membrane</keyword>
<feature type="compositionally biased region" description="Pro residues" evidence="1">
    <location>
        <begin position="33"/>
        <end position="78"/>
    </location>
</feature>
<name>A0A8M8UVH0_SESIN</name>
<sequence>MDSPLLTLFIALLFGFCAFMVEAQQNANHPPEISLPPPPPHPESPPPPFTPPPPSWSPHPFSQLPPPQLRSSPPPRSLSPPLLRKPHRHSNHNLHTKLSPPPKKENLNKEKIIGLMFVGVAAILQVCIVAFLLIRRGQLLKG</sequence>
<organism evidence="4 5">
    <name type="scientific">Sesamum indicum</name>
    <name type="common">Oriental sesame</name>
    <name type="synonym">Sesamum orientale</name>
    <dbReference type="NCBI Taxonomy" id="4182"/>
    <lineage>
        <taxon>Eukaryota</taxon>
        <taxon>Viridiplantae</taxon>
        <taxon>Streptophyta</taxon>
        <taxon>Embryophyta</taxon>
        <taxon>Tracheophyta</taxon>
        <taxon>Spermatophyta</taxon>
        <taxon>Magnoliopsida</taxon>
        <taxon>eudicotyledons</taxon>
        <taxon>Gunneridae</taxon>
        <taxon>Pentapetalae</taxon>
        <taxon>asterids</taxon>
        <taxon>lamiids</taxon>
        <taxon>Lamiales</taxon>
        <taxon>Pedaliaceae</taxon>
        <taxon>Sesamum</taxon>
    </lineage>
</organism>
<evidence type="ECO:0000313" key="4">
    <source>
        <dbReference type="Proteomes" id="UP000504604"/>
    </source>
</evidence>
<dbReference type="GeneID" id="105157799"/>
<feature type="chain" id="PRO_5035443166" evidence="3">
    <location>
        <begin position="24"/>
        <end position="142"/>
    </location>
</feature>
<evidence type="ECO:0000256" key="1">
    <source>
        <dbReference type="SAM" id="MobiDB-lite"/>
    </source>
</evidence>
<evidence type="ECO:0000313" key="5">
    <source>
        <dbReference type="RefSeq" id="XP_020547995.1"/>
    </source>
</evidence>
<feature type="signal peptide" evidence="3">
    <location>
        <begin position="1"/>
        <end position="23"/>
    </location>
</feature>
<keyword evidence="4" id="KW-1185">Reference proteome</keyword>
<protein>
    <submittedName>
        <fullName evidence="5">Pollen-specific leucine-rich repeat extensin-like protein 3</fullName>
    </submittedName>
</protein>
<accession>A0A8M8UVH0</accession>
<feature type="region of interest" description="Disordered" evidence="1">
    <location>
        <begin position="29"/>
        <end position="105"/>
    </location>
</feature>
<dbReference type="AlphaFoldDB" id="A0A8M8UVH0"/>
<keyword evidence="2" id="KW-0812">Transmembrane</keyword>
<dbReference type="Gramene" id="SIN_1010443.t">
    <property type="protein sequence ID" value="SIN_1010443.t.cds1"/>
    <property type="gene ID" value="SIN_1010443"/>
</dbReference>
<feature type="transmembrane region" description="Helical" evidence="2">
    <location>
        <begin position="112"/>
        <end position="134"/>
    </location>
</feature>
<gene>
    <name evidence="5" type="primary">LOC105157799</name>
</gene>
<dbReference type="KEGG" id="sind:105157799"/>
<dbReference type="Proteomes" id="UP000504604">
    <property type="component" value="Linkage group LG3"/>
</dbReference>
<dbReference type="RefSeq" id="XP_020547995.1">
    <property type="nucleotide sequence ID" value="XM_020692336.1"/>
</dbReference>